<evidence type="ECO:0000313" key="6">
    <source>
        <dbReference type="EMBL" id="PRZ06364.1"/>
    </source>
</evidence>
<dbReference type="CDD" id="cd08999">
    <property type="entry name" value="GH43_ABN-like"/>
    <property type="match status" value="1"/>
</dbReference>
<gene>
    <name evidence="6" type="ORF">BCL65_10636</name>
</gene>
<evidence type="ECO:0000256" key="3">
    <source>
        <dbReference type="ARBA" id="ARBA00023295"/>
    </source>
</evidence>
<dbReference type="EMBL" id="PVTX01000006">
    <property type="protein sequence ID" value="PRZ06364.1"/>
    <property type="molecule type" value="Genomic_DNA"/>
</dbReference>
<keyword evidence="3 4" id="KW-0326">Glycosidase</keyword>
<protein>
    <submittedName>
        <fullName evidence="6">GH43 family beta-xylosidase</fullName>
    </submittedName>
</protein>
<evidence type="ECO:0000256" key="4">
    <source>
        <dbReference type="RuleBase" id="RU361187"/>
    </source>
</evidence>
<organism evidence="6 7">
    <name type="scientific">Isoptericola halotolerans</name>
    <dbReference type="NCBI Taxonomy" id="300560"/>
    <lineage>
        <taxon>Bacteria</taxon>
        <taxon>Bacillati</taxon>
        <taxon>Actinomycetota</taxon>
        <taxon>Actinomycetes</taxon>
        <taxon>Micrococcales</taxon>
        <taxon>Promicromonosporaceae</taxon>
        <taxon>Isoptericola</taxon>
    </lineage>
</organism>
<feature type="compositionally biased region" description="Low complexity" evidence="5">
    <location>
        <begin position="41"/>
        <end position="57"/>
    </location>
</feature>
<dbReference type="PANTHER" id="PTHR42812:SF5">
    <property type="entry name" value="ENDO-ARABINASE"/>
    <property type="match status" value="1"/>
</dbReference>
<dbReference type="Pfam" id="PF04616">
    <property type="entry name" value="Glyco_hydro_43"/>
    <property type="match status" value="1"/>
</dbReference>
<reference evidence="6 7" key="1">
    <citation type="submission" date="2018-03" db="EMBL/GenBank/DDBJ databases">
        <title>Comparative analysis of microorganisms from saline springs in Andes Mountain Range, Colombia.</title>
        <authorList>
            <person name="Rubin E."/>
        </authorList>
    </citation>
    <scope>NUCLEOTIDE SEQUENCE [LARGE SCALE GENOMIC DNA]</scope>
    <source>
        <strain evidence="6 7">CG 23</strain>
    </source>
</reference>
<evidence type="ECO:0000256" key="1">
    <source>
        <dbReference type="ARBA" id="ARBA00009865"/>
    </source>
</evidence>
<evidence type="ECO:0000313" key="7">
    <source>
        <dbReference type="Proteomes" id="UP000239895"/>
    </source>
</evidence>
<dbReference type="Proteomes" id="UP000239895">
    <property type="component" value="Unassembled WGS sequence"/>
</dbReference>
<feature type="region of interest" description="Disordered" evidence="5">
    <location>
        <begin position="41"/>
        <end position="60"/>
    </location>
</feature>
<dbReference type="SUPFAM" id="SSF75005">
    <property type="entry name" value="Arabinanase/levansucrase/invertase"/>
    <property type="match status" value="1"/>
</dbReference>
<keyword evidence="7" id="KW-1185">Reference proteome</keyword>
<proteinExistence type="inferred from homology"/>
<sequence>MTAGARRPSRSVGRPGARRGAACGALVSAVVVGLAACSGGAPGAEGAADDSGSAAAPWRPEPLISQDFPDPDVLVTDDGYVAYATNGPHTNVRVATSDDLVTWEQHDDAMPDLPRWVIPGRTWAPEVTRADDGTYVLYFTAASAEHGVQCLGAATSDDPLGPFEAVGDGMLVCPEAEGGAIDAATFEDGGTTYLLWKNDGNCCGHDTWIQAAPLTADGLSLAGDPVRLFRQDQAWEGDLVEAPTVVRRDGTYHALYSASFYGDDTYAVGHATAPSLTGPWTKDPEPLLSTVGSGGMYRGPGGQDVVPTPDGEMFLFHAWDGAYVERELYGVPLVWEAGRPVLELPTPPR</sequence>
<name>A0ABX5EDB7_9MICO</name>
<evidence type="ECO:0000256" key="2">
    <source>
        <dbReference type="ARBA" id="ARBA00022801"/>
    </source>
</evidence>
<evidence type="ECO:0000256" key="5">
    <source>
        <dbReference type="SAM" id="MobiDB-lite"/>
    </source>
</evidence>
<dbReference type="InterPro" id="IPR023296">
    <property type="entry name" value="Glyco_hydro_beta-prop_sf"/>
</dbReference>
<dbReference type="Gene3D" id="2.115.10.20">
    <property type="entry name" value="Glycosyl hydrolase domain, family 43"/>
    <property type="match status" value="1"/>
</dbReference>
<dbReference type="PANTHER" id="PTHR42812">
    <property type="entry name" value="BETA-XYLOSIDASE"/>
    <property type="match status" value="1"/>
</dbReference>
<keyword evidence="2 4" id="KW-0378">Hydrolase</keyword>
<dbReference type="InterPro" id="IPR051795">
    <property type="entry name" value="Glycosyl_Hydrlase_43"/>
</dbReference>
<dbReference type="InterPro" id="IPR006710">
    <property type="entry name" value="Glyco_hydro_43"/>
</dbReference>
<comment type="caution">
    <text evidence="6">The sequence shown here is derived from an EMBL/GenBank/DDBJ whole genome shotgun (WGS) entry which is preliminary data.</text>
</comment>
<accession>A0ABX5EDB7</accession>
<comment type="similarity">
    <text evidence="1 4">Belongs to the glycosyl hydrolase 43 family.</text>
</comment>